<dbReference type="RefSeq" id="XP_024406022.1">
    <property type="nucleotide sequence ID" value="XM_024549184.1"/>
</dbReference>
<evidence type="ECO:0000259" key="1">
    <source>
        <dbReference type="Pfam" id="PF01425"/>
    </source>
</evidence>
<protein>
    <recommendedName>
        <fullName evidence="1">Amidase domain-containing protein</fullName>
    </recommendedName>
</protein>
<evidence type="ECO:0000313" key="3">
    <source>
        <dbReference type="Proteomes" id="UP000054821"/>
    </source>
</evidence>
<proteinExistence type="predicted"/>
<accession>A0A2P4ZTE8</accession>
<comment type="caution">
    <text evidence="2">The sequence shown here is derived from an EMBL/GenBank/DDBJ whole genome shotgun (WGS) entry which is preliminary data.</text>
</comment>
<dbReference type="GeneID" id="29981425"/>
<keyword evidence="3" id="KW-1185">Reference proteome</keyword>
<gene>
    <name evidence="2" type="ORF">TGAM01_v203332</name>
</gene>
<dbReference type="Proteomes" id="UP000054821">
    <property type="component" value="Unassembled WGS sequence"/>
</dbReference>
<dbReference type="InterPro" id="IPR023631">
    <property type="entry name" value="Amidase_dom"/>
</dbReference>
<dbReference type="Gene3D" id="3.90.1300.10">
    <property type="entry name" value="Amidase signature (AS) domain"/>
    <property type="match status" value="1"/>
</dbReference>
<dbReference type="PANTHER" id="PTHR42678:SF34">
    <property type="entry name" value="OS04G0183300 PROTEIN"/>
    <property type="match status" value="1"/>
</dbReference>
<organism evidence="2 3">
    <name type="scientific">Trichoderma gamsii</name>
    <dbReference type="NCBI Taxonomy" id="398673"/>
    <lineage>
        <taxon>Eukaryota</taxon>
        <taxon>Fungi</taxon>
        <taxon>Dikarya</taxon>
        <taxon>Ascomycota</taxon>
        <taxon>Pezizomycotina</taxon>
        <taxon>Sordariomycetes</taxon>
        <taxon>Hypocreomycetidae</taxon>
        <taxon>Hypocreales</taxon>
        <taxon>Hypocreaceae</taxon>
        <taxon>Trichoderma</taxon>
    </lineage>
</organism>
<dbReference type="Pfam" id="PF01425">
    <property type="entry name" value="Amidase"/>
    <property type="match status" value="1"/>
</dbReference>
<name>A0A2P4ZTE8_9HYPO</name>
<reference evidence="2 3" key="1">
    <citation type="journal article" date="2016" name="Genome Announc.">
        <title>Draft Whole-Genome Sequence of Trichoderma gamsii T6085, a Promising Biocontrol Agent of Fusarium Head Blight on Wheat.</title>
        <authorList>
            <person name="Baroncelli R."/>
            <person name="Zapparata A."/>
            <person name="Piaggeschi G."/>
            <person name="Sarrocco S."/>
            <person name="Vannacci G."/>
        </authorList>
    </citation>
    <scope>NUCLEOTIDE SEQUENCE [LARGE SCALE GENOMIC DNA]</scope>
    <source>
        <strain evidence="2 3">T6085</strain>
    </source>
</reference>
<feature type="domain" description="Amidase" evidence="1">
    <location>
        <begin position="30"/>
        <end position="307"/>
    </location>
</feature>
<dbReference type="AlphaFoldDB" id="A0A2P4ZTE8"/>
<sequence>MGTDIDVLAATAEELQQLLSSSADITSKHLVQVYLSQIKRHNDYLKAIINTAPESLLLERADMLDEERKNGKLRSPLHGIPILVKDNIATHFKSTGLDTTAGSLALVNSSPRINAPVVDRLLDAGLIVIGKASLSELSWWKGKNLICGWNAVSGQAQSPYVKGGIRPDDSFAGHSNPGGSSSGSAIAVAAGFAPVSIGTETFGSLMLPAGRAALYSLKPSRSLISLTGIVPISSFSDQPGPMTKTTKDLAMLMDIITDPGNVPPGGYASRVTGSWEGLKIGTVDPELWKYTPDIRKVLDEDMENQLIEQVRHAYGVIKEHAAVFKDNVLLNIVDTFFVNGEEVLLKIFEKGFKEEFENYLKLLDTPQIRTLGDLIAFNKAHADKELPQGYDNQDILELSEKSNVTSEDRESYVSHLTEFGRDQGVNKIFDEHDLNIIMGPIESPLYYFAAACGYPVAAMPLDYLDYNGRPHGLCAVAKEEGLLIQLQSAYERAFPPRKPPTL</sequence>
<dbReference type="EMBL" id="JPDN02000009">
    <property type="protein sequence ID" value="PON27565.1"/>
    <property type="molecule type" value="Genomic_DNA"/>
</dbReference>
<dbReference type="SUPFAM" id="SSF75304">
    <property type="entry name" value="Amidase signature (AS) enzymes"/>
    <property type="match status" value="1"/>
</dbReference>
<dbReference type="PANTHER" id="PTHR42678">
    <property type="entry name" value="AMIDASE"/>
    <property type="match status" value="1"/>
</dbReference>
<evidence type="ECO:0000313" key="2">
    <source>
        <dbReference type="EMBL" id="PON27565.1"/>
    </source>
</evidence>
<dbReference type="InterPro" id="IPR036928">
    <property type="entry name" value="AS_sf"/>
</dbReference>
<dbReference type="STRING" id="398673.A0A2P4ZTE8"/>